<proteinExistence type="predicted"/>
<comment type="caution">
    <text evidence="1">The sequence shown here is derived from an EMBL/GenBank/DDBJ whole genome shotgun (WGS) entry which is preliminary data.</text>
</comment>
<evidence type="ECO:0000313" key="1">
    <source>
        <dbReference type="EMBL" id="MDO6425264.1"/>
    </source>
</evidence>
<organism evidence="1 2">
    <name type="scientific">Saccharophagus degradans</name>
    <dbReference type="NCBI Taxonomy" id="86304"/>
    <lineage>
        <taxon>Bacteria</taxon>
        <taxon>Pseudomonadati</taxon>
        <taxon>Pseudomonadota</taxon>
        <taxon>Gammaproteobacteria</taxon>
        <taxon>Cellvibrionales</taxon>
        <taxon>Cellvibrionaceae</taxon>
        <taxon>Saccharophagus</taxon>
    </lineage>
</organism>
<accession>A0AAW7XCG1</accession>
<protein>
    <recommendedName>
        <fullName evidence="3">TonB-dependent receptor</fullName>
    </recommendedName>
</protein>
<gene>
    <name evidence="1" type="ORF">Q4521_22505</name>
</gene>
<dbReference type="AlphaFoldDB" id="A0AAW7XCG1"/>
<dbReference type="EMBL" id="JAUOPB010000523">
    <property type="protein sequence ID" value="MDO6425264.1"/>
    <property type="molecule type" value="Genomic_DNA"/>
</dbReference>
<reference evidence="1" key="1">
    <citation type="submission" date="2023-07" db="EMBL/GenBank/DDBJ databases">
        <title>Genome content predicts the carbon catabolic preferences of heterotrophic bacteria.</title>
        <authorList>
            <person name="Gralka M."/>
        </authorList>
    </citation>
    <scope>NUCLEOTIDE SEQUENCE</scope>
    <source>
        <strain evidence="1">I3M17_2</strain>
    </source>
</reference>
<dbReference type="Proteomes" id="UP001169760">
    <property type="component" value="Unassembled WGS sequence"/>
</dbReference>
<evidence type="ECO:0000313" key="2">
    <source>
        <dbReference type="Proteomes" id="UP001169760"/>
    </source>
</evidence>
<name>A0AAW7XCG1_9GAMM</name>
<evidence type="ECO:0008006" key="3">
    <source>
        <dbReference type="Google" id="ProtNLM"/>
    </source>
</evidence>
<feature type="non-terminal residue" evidence="1">
    <location>
        <position position="79"/>
    </location>
</feature>
<feature type="non-terminal residue" evidence="1">
    <location>
        <position position="1"/>
    </location>
</feature>
<sequence length="79" mass="8775">NGIFQNQAEIDAYVNSSGTVIQPNARPGDFKWKDLDDDGNIDADDRTFLGSSIPKFTFGITLNMDYKNFDFMVFAQGAS</sequence>